<dbReference type="GO" id="GO:0004553">
    <property type="term" value="F:hydrolase activity, hydrolyzing O-glycosyl compounds"/>
    <property type="evidence" value="ECO:0007669"/>
    <property type="project" value="InterPro"/>
</dbReference>
<dbReference type="InterPro" id="IPR015919">
    <property type="entry name" value="Cadherin-like_sf"/>
</dbReference>
<dbReference type="Pfam" id="PF05345">
    <property type="entry name" value="He_PIG"/>
    <property type="match status" value="1"/>
</dbReference>
<name>A0A2S8RDA1_9FIRM</name>
<gene>
    <name evidence="3" type="ORF">B9R14_14005</name>
</gene>
<evidence type="ECO:0000313" key="4">
    <source>
        <dbReference type="Proteomes" id="UP000239720"/>
    </source>
</evidence>
<organism evidence="3 4">
    <name type="scientific">Acetivibrio saccincola</name>
    <dbReference type="NCBI Taxonomy" id="1677857"/>
    <lineage>
        <taxon>Bacteria</taxon>
        <taxon>Bacillati</taxon>
        <taxon>Bacillota</taxon>
        <taxon>Clostridia</taxon>
        <taxon>Eubacteriales</taxon>
        <taxon>Oscillospiraceae</taxon>
        <taxon>Acetivibrio</taxon>
    </lineage>
</organism>
<accession>A0A2S8RDA1</accession>
<dbReference type="InterPro" id="IPR002105">
    <property type="entry name" value="Dockerin_1_rpt"/>
</dbReference>
<dbReference type="Gene3D" id="1.10.1330.10">
    <property type="entry name" value="Dockerin domain"/>
    <property type="match status" value="1"/>
</dbReference>
<dbReference type="CDD" id="cd14256">
    <property type="entry name" value="Dockerin_I"/>
    <property type="match status" value="1"/>
</dbReference>
<reference evidence="3 4" key="1">
    <citation type="journal article" date="2018" name="Syst. Appl. Microbiol.">
        <title>Characterization and high-quality draft genome sequence of Herbivorax saccincola A7, an anaerobic, alkaliphilic, thermophilic, cellulolytic, and xylanolytic bacterium.</title>
        <authorList>
            <person name="Aikawa S."/>
            <person name="Baramee S."/>
            <person name="Sermsathanaswadi J."/>
            <person name="Thianheng P."/>
            <person name="Tachaapaikoon C."/>
            <person name="Shikata A."/>
            <person name="Waeonukul R."/>
            <person name="Pason P."/>
            <person name="Ratanakhanokchai K."/>
            <person name="Kosugi A."/>
        </authorList>
    </citation>
    <scope>NUCLEOTIDE SEQUENCE [LARGE SCALE GENOMIC DNA]</scope>
    <source>
        <strain evidence="3 4">A7</strain>
    </source>
</reference>
<dbReference type="PROSITE" id="PS51766">
    <property type="entry name" value="DOCKERIN"/>
    <property type="match status" value="1"/>
</dbReference>
<dbReference type="Proteomes" id="UP000239720">
    <property type="component" value="Unassembled WGS sequence"/>
</dbReference>
<dbReference type="EMBL" id="NEMB01000003">
    <property type="protein sequence ID" value="PQQ67751.1"/>
    <property type="molecule type" value="Genomic_DNA"/>
</dbReference>
<evidence type="ECO:0000313" key="3">
    <source>
        <dbReference type="EMBL" id="PQQ67751.1"/>
    </source>
</evidence>
<evidence type="ECO:0000256" key="1">
    <source>
        <dbReference type="SAM" id="SignalP"/>
    </source>
</evidence>
<dbReference type="SUPFAM" id="SSF49313">
    <property type="entry name" value="Cadherin-like"/>
    <property type="match status" value="1"/>
</dbReference>
<feature type="chain" id="PRO_5015412388" description="Dockerin domain-containing protein" evidence="1">
    <location>
        <begin position="33"/>
        <end position="463"/>
    </location>
</feature>
<dbReference type="OrthoDB" id="9771173at2"/>
<dbReference type="Pfam" id="PF05593">
    <property type="entry name" value="RHS_repeat"/>
    <property type="match status" value="1"/>
</dbReference>
<dbReference type="InterPro" id="IPR036439">
    <property type="entry name" value="Dockerin_dom_sf"/>
</dbReference>
<sequence>MKGENIMKKVKILIQTIIILLIAICTSLSAHAAKYKYDELNRLVEVIYDSGQTVTYTYDAAGNILKVEVNTPLRIEPIGDKKVEAGQLIEFTVVAFTEEGTDIEYFAYNLPEGAEFDTTTNTFRWIPNSSQAGVHTVTFKAKSGDYTASETVSITVQGIANTLPGENVEVKFEENSSVTFENVTQAGETKMSIHDKLPGGTSINVNLIPIYYDITTTAQFEGSAKIKIYFDISGFEDFEEDLRLYQIKDGDVKDITIGTFTPTGTNTGYIEGEVDHFCYFAVGIPNRPPVADAGKDRVVKATSPEGAEVLLDACLSFDPDSELKKFAAPNTPYDGRSIVRYKWYGIFGEVEGISPKVTLPVGTWEITLIVSDGLVNSSDKVTITVKEEAEVPLYGDLNGDGEIDTVDLALLGRFVLGIINEFPSENGEIAADLNGDGIIDTIDYTLLKRYILVIIDKFPVENM</sequence>
<dbReference type="InterPro" id="IPR018247">
    <property type="entry name" value="EF_Hand_1_Ca_BS"/>
</dbReference>
<dbReference type="InterPro" id="IPR031325">
    <property type="entry name" value="RHS_repeat"/>
</dbReference>
<feature type="signal peptide" evidence="1">
    <location>
        <begin position="1"/>
        <end position="32"/>
    </location>
</feature>
<dbReference type="InterPro" id="IPR016134">
    <property type="entry name" value="Dockerin_dom"/>
</dbReference>
<dbReference type="SUPFAM" id="SSF63446">
    <property type="entry name" value="Type I dockerin domain"/>
    <property type="match status" value="1"/>
</dbReference>
<comment type="caution">
    <text evidence="3">The sequence shown here is derived from an EMBL/GenBank/DDBJ whole genome shotgun (WGS) entry which is preliminary data.</text>
</comment>
<dbReference type="GO" id="GO:0005509">
    <property type="term" value="F:calcium ion binding"/>
    <property type="evidence" value="ECO:0007669"/>
    <property type="project" value="InterPro"/>
</dbReference>
<dbReference type="Gene3D" id="2.60.40.10">
    <property type="entry name" value="Immunoglobulins"/>
    <property type="match status" value="2"/>
</dbReference>
<evidence type="ECO:0000259" key="2">
    <source>
        <dbReference type="PROSITE" id="PS51766"/>
    </source>
</evidence>
<dbReference type="GO" id="GO:0016020">
    <property type="term" value="C:membrane"/>
    <property type="evidence" value="ECO:0007669"/>
    <property type="project" value="InterPro"/>
</dbReference>
<feature type="domain" description="Dockerin" evidence="2">
    <location>
        <begin position="390"/>
        <end position="460"/>
    </location>
</feature>
<dbReference type="AlphaFoldDB" id="A0A2S8RDA1"/>
<dbReference type="PROSITE" id="PS00018">
    <property type="entry name" value="EF_HAND_1"/>
    <property type="match status" value="1"/>
</dbReference>
<proteinExistence type="predicted"/>
<protein>
    <recommendedName>
        <fullName evidence="2">Dockerin domain-containing protein</fullName>
    </recommendedName>
</protein>
<dbReference type="InterPro" id="IPR013783">
    <property type="entry name" value="Ig-like_fold"/>
</dbReference>
<dbReference type="InterPro" id="IPR006530">
    <property type="entry name" value="YD"/>
</dbReference>
<dbReference type="Pfam" id="PF00404">
    <property type="entry name" value="Dockerin_1"/>
    <property type="match status" value="1"/>
</dbReference>
<keyword evidence="1" id="KW-0732">Signal</keyword>
<dbReference type="NCBIfam" id="TIGR01643">
    <property type="entry name" value="YD_repeat_2x"/>
    <property type="match status" value="1"/>
</dbReference>
<dbReference type="GO" id="GO:0000272">
    <property type="term" value="P:polysaccharide catabolic process"/>
    <property type="evidence" value="ECO:0007669"/>
    <property type="project" value="InterPro"/>
</dbReference>